<comment type="caution">
    <text evidence="2">The sequence shown here is derived from an EMBL/GenBank/DDBJ whole genome shotgun (WGS) entry which is preliminary data.</text>
</comment>
<evidence type="ECO:0000256" key="1">
    <source>
        <dbReference type="SAM" id="MobiDB-lite"/>
    </source>
</evidence>
<dbReference type="AlphaFoldDB" id="A0AAV7MZ58"/>
<gene>
    <name evidence="2" type="ORF">NDU88_003646</name>
</gene>
<protein>
    <submittedName>
        <fullName evidence="2">Uncharacterized protein</fullName>
    </submittedName>
</protein>
<sequence>MAPKTLKTSRAVRGKPNLEINEGRRDQKYPAGPSKDRASVQRKAQQSGPMLEELQDNAKLVPIVDTGPQIPKMFKQPMRMKYMPPKNLVMMGRKESALQYTTAIRMVAQGLRLGQCTARMEQV</sequence>
<dbReference type="Proteomes" id="UP001066276">
    <property type="component" value="Chromosome 9"/>
</dbReference>
<evidence type="ECO:0000313" key="2">
    <source>
        <dbReference type="EMBL" id="KAJ1106243.1"/>
    </source>
</evidence>
<organism evidence="2 3">
    <name type="scientific">Pleurodeles waltl</name>
    <name type="common">Iberian ribbed newt</name>
    <dbReference type="NCBI Taxonomy" id="8319"/>
    <lineage>
        <taxon>Eukaryota</taxon>
        <taxon>Metazoa</taxon>
        <taxon>Chordata</taxon>
        <taxon>Craniata</taxon>
        <taxon>Vertebrata</taxon>
        <taxon>Euteleostomi</taxon>
        <taxon>Amphibia</taxon>
        <taxon>Batrachia</taxon>
        <taxon>Caudata</taxon>
        <taxon>Salamandroidea</taxon>
        <taxon>Salamandridae</taxon>
        <taxon>Pleurodelinae</taxon>
        <taxon>Pleurodeles</taxon>
    </lineage>
</organism>
<evidence type="ECO:0000313" key="3">
    <source>
        <dbReference type="Proteomes" id="UP001066276"/>
    </source>
</evidence>
<keyword evidence="3" id="KW-1185">Reference proteome</keyword>
<dbReference type="EMBL" id="JANPWB010000013">
    <property type="protein sequence ID" value="KAJ1106243.1"/>
    <property type="molecule type" value="Genomic_DNA"/>
</dbReference>
<reference evidence="2" key="1">
    <citation type="journal article" date="2022" name="bioRxiv">
        <title>Sequencing and chromosome-scale assembly of the giantPleurodeles waltlgenome.</title>
        <authorList>
            <person name="Brown T."/>
            <person name="Elewa A."/>
            <person name="Iarovenko S."/>
            <person name="Subramanian E."/>
            <person name="Araus A.J."/>
            <person name="Petzold A."/>
            <person name="Susuki M."/>
            <person name="Suzuki K.-i.T."/>
            <person name="Hayashi T."/>
            <person name="Toyoda A."/>
            <person name="Oliveira C."/>
            <person name="Osipova E."/>
            <person name="Leigh N.D."/>
            <person name="Simon A."/>
            <person name="Yun M.H."/>
        </authorList>
    </citation>
    <scope>NUCLEOTIDE SEQUENCE</scope>
    <source>
        <strain evidence="2">20211129_DDA</strain>
        <tissue evidence="2">Liver</tissue>
    </source>
</reference>
<feature type="compositionally biased region" description="Basic and acidic residues" evidence="1">
    <location>
        <begin position="21"/>
        <end position="39"/>
    </location>
</feature>
<feature type="region of interest" description="Disordered" evidence="1">
    <location>
        <begin position="1"/>
        <end position="56"/>
    </location>
</feature>
<accession>A0AAV7MZ58</accession>
<name>A0AAV7MZ58_PLEWA</name>
<proteinExistence type="predicted"/>